<keyword evidence="6" id="KW-1185">Reference proteome</keyword>
<dbReference type="NCBIfam" id="TIGR03348">
    <property type="entry name" value="VI_IcmF"/>
    <property type="match status" value="1"/>
</dbReference>
<dbReference type="InterPro" id="IPR027417">
    <property type="entry name" value="P-loop_NTPase"/>
</dbReference>
<gene>
    <name evidence="5" type="primary">tssM</name>
    <name evidence="5" type="ORF">GEV47_15560</name>
</gene>
<dbReference type="InterPro" id="IPR017731">
    <property type="entry name" value="TssM1-like"/>
</dbReference>
<feature type="domain" description="Type VI secretion system component TssM1 N-terminal" evidence="4">
    <location>
        <begin position="267"/>
        <end position="581"/>
    </location>
</feature>
<organism evidence="5 6">
    <name type="scientific">Glaciimonas soli</name>
    <dbReference type="NCBI Taxonomy" id="2590999"/>
    <lineage>
        <taxon>Bacteria</taxon>
        <taxon>Pseudomonadati</taxon>
        <taxon>Pseudomonadota</taxon>
        <taxon>Betaproteobacteria</taxon>
        <taxon>Burkholderiales</taxon>
        <taxon>Oxalobacteraceae</taxon>
        <taxon>Glaciimonas</taxon>
    </lineage>
</organism>
<dbReference type="RefSeq" id="WP_153235720.1">
    <property type="nucleotide sequence ID" value="NZ_WINI01000008.1"/>
</dbReference>
<dbReference type="PANTHER" id="PTHR36153:SF1">
    <property type="entry name" value="TYPE VI SECRETION SYSTEM COMPONENT TSSM1"/>
    <property type="match status" value="1"/>
</dbReference>
<reference evidence="5 6" key="1">
    <citation type="submission" date="2019-10" db="EMBL/GenBank/DDBJ databases">
        <title>Glaciimonas soli sp. nov., a psychrophilic bacterium isolated from the forest soil of a high elevation mountain in Taiwan.</title>
        <authorList>
            <person name="Wang L.-T."/>
            <person name="Shieh W.Y."/>
        </authorList>
    </citation>
    <scope>NUCLEOTIDE SEQUENCE [LARGE SCALE GENOMIC DNA]</scope>
    <source>
        <strain evidence="5 6">GS1</strain>
    </source>
</reference>
<dbReference type="Pfam" id="PF06744">
    <property type="entry name" value="IcmF_C"/>
    <property type="match status" value="1"/>
</dbReference>
<sequence>MSKFFSSIAFRIALTIIAMLIIGALIWFAGPFLAFGGLRPFATVTMRISTIVFLLVFLCALLLSVPMHVVGMTAASLLIWHAGPLLTFGQYQPLAPMWVRALVIVALLLIYVGYFLYRLYHRAADDQQFRDSLFGQKKDPNAPPDLVNHEQVKAMQNAFTRSLKQLKKMPSNVGALRRLVEGNRYLYQKPWYMVIGVPGAGKTTALVNSGLEFPLPSQTGAVGNLAAMAAQGGTANCEWWLTNEAVLIDTAGRYSTQDDREEKKKATDKAEWLNFLGLLRKYRTRAPINGAIVTINIGDLVMLDPAERLVYAGQIRTRLAELRTELGIRFPVYVMITKMDLLEGFSEYMRSLTESRSQVWGFTLPYTKNGKTIAEKDTTALKAQLQSELQALTLRLKEGRSTRFREEYDSEEGRRLLYALPQSFAGLTEPLVQTIAALFHDSSYDTTEINTTLRGVYFTSAAQGQLSVPTNSQSFLQRLLQSVAGTKKTQLSDKALASMVAESDAASTSAETEVSTDNVRPLQATAGAHSAKLLVTQPSGILSYFLTDLFAKVIIPEAHLVRPNLRWEFRFRLLRLFGHALVIAIALWWAGGILLSFDQNKAYLQSVTEKTGYLKQRVEKLFATSGSDKMLMVPDTLGAAQELPLYRDLDLNDPSSSFRFGLYNAPPVADAAHNTYAHLQDSLLLPEILRRMEEVLGKAIADKDTKTAYDTLRVYLQLHDKAHYNAADVKTWVTNDWAASDSSTVFGSRSSMTNHVNQLFSGDRIVQSPFLENKALIEEARDFLGDHPSTERLFNRAKAAMQSQAPQDFTLTRAVGPQAGTVFARASGKPLEQGVPGIYTYDGYHDVFSKRLPEFVKQAQLDDAWVMGNDRLTTTLQKKTTDLVSGITTDGMDDDPITQDIRRQYLTEYAQHWDDFLSDIRTVTGSNLSFDLTVLRAFAAPDSPLSRLARAAARETTLSRPLVTNDGGDKSFLDKATDKIAQKGRDAIGISPQERLEKELVDNRFAALREVVTGQADAGQTSTAAAGSAATSGLDNITGLLNQYYTLLVVADTALNANSLPPGSLDAGMKLKLEGDKLPAPFKEVLTALADSGNQKIADGSAAILQKQAQQQVDRIKSMLAYQVTDMCQTGIEGLYPFNPKATQDVSLDDFRRVFGAGGPADVFFKTQLAPFVDMSQRPWKYKSPDMVNPLTPAEIAMTGLGLPAQGANSADGAIAGAPDSPTLLGELLKLLAKQGPNPETFARMQTIREAFFQGEGSKKMLWTMDVKVKELDPTILELIMDFDGQVQRYAHGPTEKLVVNWPGPRGGEMTELTATPRIKPDTSTINTRGAWALFRLLERGKPLPNAANGRASIEYDFDGRKAVLEMNTGTLPNPLVSNLFKGFSCPGSGS</sequence>
<evidence type="ECO:0000313" key="5">
    <source>
        <dbReference type="EMBL" id="MQR02093.1"/>
    </source>
</evidence>
<dbReference type="SUPFAM" id="SSF52540">
    <property type="entry name" value="P-loop containing nucleoside triphosphate hydrolases"/>
    <property type="match status" value="1"/>
</dbReference>
<evidence type="ECO:0000256" key="1">
    <source>
        <dbReference type="SAM" id="Phobius"/>
    </source>
</evidence>
<keyword evidence="1" id="KW-0812">Transmembrane</keyword>
<protein>
    <submittedName>
        <fullName evidence="5">Type VI secretion system membrane subunit TssM</fullName>
    </submittedName>
</protein>
<evidence type="ECO:0000259" key="2">
    <source>
        <dbReference type="Pfam" id="PF06744"/>
    </source>
</evidence>
<evidence type="ECO:0000259" key="4">
    <source>
        <dbReference type="Pfam" id="PF14331"/>
    </source>
</evidence>
<dbReference type="InterPro" id="IPR025743">
    <property type="entry name" value="TssM1_N"/>
</dbReference>
<proteinExistence type="predicted"/>
<feature type="domain" description="Type VI secretion system IcmF C-terminal" evidence="2">
    <location>
        <begin position="1265"/>
        <end position="1370"/>
    </location>
</feature>
<dbReference type="InterPro" id="IPR053156">
    <property type="entry name" value="T6SS_TssM-like"/>
</dbReference>
<dbReference type="Proteomes" id="UP000451565">
    <property type="component" value="Unassembled WGS sequence"/>
</dbReference>
<feature type="transmembrane region" description="Helical" evidence="1">
    <location>
        <begin position="12"/>
        <end position="35"/>
    </location>
</feature>
<dbReference type="InterPro" id="IPR009612">
    <property type="entry name" value="IcmF-rel"/>
</dbReference>
<dbReference type="InterPro" id="IPR010623">
    <property type="entry name" value="IcmF_C"/>
</dbReference>
<evidence type="ECO:0000313" key="6">
    <source>
        <dbReference type="Proteomes" id="UP000451565"/>
    </source>
</evidence>
<dbReference type="EMBL" id="WINI01000008">
    <property type="protein sequence ID" value="MQR02093.1"/>
    <property type="molecule type" value="Genomic_DNA"/>
</dbReference>
<dbReference type="Pfam" id="PF14331">
    <property type="entry name" value="IcmF-related_N"/>
    <property type="match status" value="1"/>
</dbReference>
<accession>A0A843YWM0</accession>
<dbReference type="Pfam" id="PF06761">
    <property type="entry name" value="IcmF-related"/>
    <property type="match status" value="1"/>
</dbReference>
<name>A0A843YWM0_9BURK</name>
<comment type="caution">
    <text evidence="5">The sequence shown here is derived from an EMBL/GenBank/DDBJ whole genome shotgun (WGS) entry which is preliminary data.</text>
</comment>
<feature type="transmembrane region" description="Helical" evidence="1">
    <location>
        <begin position="97"/>
        <end position="117"/>
    </location>
</feature>
<keyword evidence="1" id="KW-0472">Membrane</keyword>
<feature type="transmembrane region" description="Helical" evidence="1">
    <location>
        <begin position="41"/>
        <end position="63"/>
    </location>
</feature>
<feature type="domain" description="IcmF-related" evidence="3">
    <location>
        <begin position="636"/>
        <end position="957"/>
    </location>
</feature>
<feature type="transmembrane region" description="Helical" evidence="1">
    <location>
        <begin position="576"/>
        <end position="597"/>
    </location>
</feature>
<keyword evidence="1" id="KW-1133">Transmembrane helix</keyword>
<evidence type="ECO:0000259" key="3">
    <source>
        <dbReference type="Pfam" id="PF06761"/>
    </source>
</evidence>
<dbReference type="OrthoDB" id="9758229at2"/>
<dbReference type="PANTHER" id="PTHR36153">
    <property type="entry name" value="INNER MEMBRANE PROTEIN-RELATED"/>
    <property type="match status" value="1"/>
</dbReference>